<accession>R8BUC5</accession>
<keyword evidence="1" id="KW-0472">Membrane</keyword>
<name>R8BUC5_PHAM7</name>
<dbReference type="RefSeq" id="XP_007912364.1">
    <property type="nucleotide sequence ID" value="XM_007914173.1"/>
</dbReference>
<evidence type="ECO:0000256" key="1">
    <source>
        <dbReference type="SAM" id="Phobius"/>
    </source>
</evidence>
<sequence length="274" mass="29623">MQVDGEYATGGPGGLLLSAISVVRFKGIIPADKSTPGNYLVTLHWFLNAFGWEYPTASWDQSSGIIYNMNGLTPGGAITLPRDLVAVAQRLKLPATDYACLPTDRQTMTGWCDNAFFAAWAASPLQRVAPMTSARFGTELPLWAYYFAVSALLAVLVQEAMFRWWPDALRCRCPRFMGGWCPCLKEGEEVSAAVCDRIRLWMYGIVAFVYSAAPVSLGLRGLAILQHLDHVGVPDMHAHIGSGFLVLSAATFGAIVLAGACVGVMIPDSDDKAK</sequence>
<dbReference type="eggNOG" id="ENOG502T382">
    <property type="taxonomic scope" value="Eukaryota"/>
</dbReference>
<keyword evidence="1" id="KW-1133">Transmembrane helix</keyword>
<dbReference type="AlphaFoldDB" id="R8BUC5"/>
<dbReference type="KEGG" id="tmn:UCRPA7_1593"/>
<proteinExistence type="predicted"/>
<reference evidence="3" key="1">
    <citation type="journal article" date="2013" name="Genome Announc.">
        <title>Draft genome sequence of the ascomycete Phaeoacremonium aleophilum strain UCR-PA7, a causal agent of the esca disease complex in grapevines.</title>
        <authorList>
            <person name="Blanco-Ulate B."/>
            <person name="Rolshausen P."/>
            <person name="Cantu D."/>
        </authorList>
    </citation>
    <scope>NUCLEOTIDE SEQUENCE [LARGE SCALE GENOMIC DNA]</scope>
    <source>
        <strain evidence="3">UCR-PA7</strain>
    </source>
</reference>
<feature type="transmembrane region" description="Helical" evidence="1">
    <location>
        <begin position="200"/>
        <end position="223"/>
    </location>
</feature>
<keyword evidence="3" id="KW-1185">Reference proteome</keyword>
<protein>
    <submittedName>
        <fullName evidence="2">Uncharacterized protein</fullName>
    </submittedName>
</protein>
<dbReference type="EMBL" id="KB932886">
    <property type="protein sequence ID" value="EOO02889.1"/>
    <property type="molecule type" value="Genomic_DNA"/>
</dbReference>
<keyword evidence="1" id="KW-0812">Transmembrane</keyword>
<dbReference type="Proteomes" id="UP000014074">
    <property type="component" value="Unassembled WGS sequence"/>
</dbReference>
<evidence type="ECO:0000313" key="2">
    <source>
        <dbReference type="EMBL" id="EOO02889.1"/>
    </source>
</evidence>
<dbReference type="GeneID" id="19321757"/>
<dbReference type="HOGENOM" id="CLU_1016306_0_0_1"/>
<dbReference type="OrthoDB" id="5142214at2759"/>
<organism evidence="2 3">
    <name type="scientific">Phaeoacremonium minimum (strain UCR-PA7)</name>
    <name type="common">Esca disease fungus</name>
    <name type="synonym">Togninia minima</name>
    <dbReference type="NCBI Taxonomy" id="1286976"/>
    <lineage>
        <taxon>Eukaryota</taxon>
        <taxon>Fungi</taxon>
        <taxon>Dikarya</taxon>
        <taxon>Ascomycota</taxon>
        <taxon>Pezizomycotina</taxon>
        <taxon>Sordariomycetes</taxon>
        <taxon>Sordariomycetidae</taxon>
        <taxon>Togniniales</taxon>
        <taxon>Togniniaceae</taxon>
        <taxon>Phaeoacremonium</taxon>
    </lineage>
</organism>
<evidence type="ECO:0000313" key="3">
    <source>
        <dbReference type="Proteomes" id="UP000014074"/>
    </source>
</evidence>
<gene>
    <name evidence="2" type="ORF">UCRPA7_1593</name>
</gene>
<feature type="transmembrane region" description="Helical" evidence="1">
    <location>
        <begin position="243"/>
        <end position="266"/>
    </location>
</feature>
<feature type="transmembrane region" description="Helical" evidence="1">
    <location>
        <begin position="143"/>
        <end position="162"/>
    </location>
</feature>